<dbReference type="InterPro" id="IPR005106">
    <property type="entry name" value="Asp/hSer_DH_NAD-bd"/>
</dbReference>
<evidence type="ECO:0000256" key="5">
    <source>
        <dbReference type="ARBA" id="ARBA00013376"/>
    </source>
</evidence>
<dbReference type="FunFam" id="3.30.360.10:FF:000005">
    <property type="entry name" value="Homoserine dehydrogenase"/>
    <property type="match status" value="1"/>
</dbReference>
<dbReference type="InterPro" id="IPR022697">
    <property type="entry name" value="HDH_short"/>
</dbReference>
<dbReference type="Gene3D" id="3.30.360.10">
    <property type="entry name" value="Dihydrodipicolinate Reductase, domain 2"/>
    <property type="match status" value="1"/>
</dbReference>
<proteinExistence type="inferred from homology"/>
<evidence type="ECO:0000256" key="8">
    <source>
        <dbReference type="ARBA" id="ARBA00023002"/>
    </source>
</evidence>
<comment type="pathway">
    <text evidence="1">Amino-acid biosynthesis; L-threonine biosynthesis; L-threonine from L-aspartate: step 3/5.</text>
</comment>
<dbReference type="EMBL" id="FXAG01000003">
    <property type="protein sequence ID" value="SMF02895.1"/>
    <property type="molecule type" value="Genomic_DNA"/>
</dbReference>
<evidence type="ECO:0000313" key="15">
    <source>
        <dbReference type="EMBL" id="SMF02895.1"/>
    </source>
</evidence>
<keyword evidence="16" id="KW-1185">Reference proteome</keyword>
<dbReference type="Pfam" id="PF00742">
    <property type="entry name" value="Homoserine_dh"/>
    <property type="match status" value="1"/>
</dbReference>
<dbReference type="RefSeq" id="WP_085275182.1">
    <property type="nucleotide sequence ID" value="NZ_FXAG01000003.1"/>
</dbReference>
<evidence type="ECO:0000256" key="2">
    <source>
        <dbReference type="ARBA" id="ARBA00005062"/>
    </source>
</evidence>
<evidence type="ECO:0000256" key="7">
    <source>
        <dbReference type="ARBA" id="ARBA00022697"/>
    </source>
</evidence>
<evidence type="ECO:0000259" key="14">
    <source>
        <dbReference type="Pfam" id="PF03447"/>
    </source>
</evidence>
<sequence length="356" mass="37348">MQLNLALIGYGGVNQGLVDVLRQKRALLQRQYGLTLNIVAVTDLRGGLVWNRGGLDLDALAAVPANGFSFRELAGSDGGYHPDLTLERTLELLAADFIDVVVEATFTDPASGEPALAHCKTALSHGKHVVTTNKGPVALALDSLRQLAAAGQACFKYEGAVMSGTPVLRQLSTTLRGCDFNGFAGILNGTSNFVLGQVEQGRSMAEAIREAQRLGYAEANPAADIEGHDVQLKVTILANALWDVRLQPGDVPCRGITHLSEDEIRAARAEGGAWKLVGQAARQADGRLAASVAPQRLPAGHPLLAATGATNAIALDTDLLGQVTISGPGAGRTETAFAILSDLIELADELATQHKE</sequence>
<keyword evidence="7" id="KW-0791">Threonine biosynthesis</keyword>
<evidence type="ECO:0000256" key="1">
    <source>
        <dbReference type="ARBA" id="ARBA00005056"/>
    </source>
</evidence>
<keyword evidence="6" id="KW-0028">Amino-acid biosynthesis</keyword>
<dbReference type="InterPro" id="IPR001342">
    <property type="entry name" value="HDH_cat"/>
</dbReference>
<dbReference type="GO" id="GO:0050661">
    <property type="term" value="F:NADP binding"/>
    <property type="evidence" value="ECO:0007669"/>
    <property type="project" value="InterPro"/>
</dbReference>
<comment type="pathway">
    <text evidence="2">Amino-acid biosynthesis; L-methionine biosynthesis via de novo pathway; L-homoserine from L-aspartate: step 3/3.</text>
</comment>
<evidence type="ECO:0000259" key="13">
    <source>
        <dbReference type="Pfam" id="PF00742"/>
    </source>
</evidence>
<evidence type="ECO:0000313" key="16">
    <source>
        <dbReference type="Proteomes" id="UP000192920"/>
    </source>
</evidence>
<dbReference type="PIRSF" id="PIRSF036497">
    <property type="entry name" value="HDH_short"/>
    <property type="match status" value="1"/>
</dbReference>
<protein>
    <recommendedName>
        <fullName evidence="5">Homoserine dehydrogenase</fullName>
        <ecNumber evidence="4">1.1.1.3</ecNumber>
    </recommendedName>
</protein>
<dbReference type="AlphaFoldDB" id="A0A1Y6BBQ0"/>
<dbReference type="GO" id="GO:0004412">
    <property type="term" value="F:homoserine dehydrogenase activity"/>
    <property type="evidence" value="ECO:0007669"/>
    <property type="project" value="UniProtKB-EC"/>
</dbReference>
<dbReference type="Pfam" id="PF03447">
    <property type="entry name" value="NAD_binding_3"/>
    <property type="match status" value="1"/>
</dbReference>
<dbReference type="InterPro" id="IPR036291">
    <property type="entry name" value="NAD(P)-bd_dom_sf"/>
</dbReference>
<evidence type="ECO:0000256" key="10">
    <source>
        <dbReference type="PIRSR" id="PIRSR036497-1"/>
    </source>
</evidence>
<evidence type="ECO:0000256" key="11">
    <source>
        <dbReference type="PIRSR" id="PIRSR036497-2"/>
    </source>
</evidence>
<dbReference type="UniPathway" id="UPA00050">
    <property type="reaction ID" value="UER00063"/>
</dbReference>
<feature type="binding site" evidence="11">
    <location>
        <position position="218"/>
    </location>
    <ligand>
        <name>L-homoserine</name>
        <dbReference type="ChEBI" id="CHEBI:57476"/>
    </ligand>
</feature>
<dbReference type="PROSITE" id="PS01042">
    <property type="entry name" value="HOMOSER_DHGENASE"/>
    <property type="match status" value="1"/>
</dbReference>
<organism evidence="15 16">
    <name type="scientific">Pseudogulbenkiania subflava DSM 22618</name>
    <dbReference type="NCBI Taxonomy" id="1123014"/>
    <lineage>
        <taxon>Bacteria</taxon>
        <taxon>Pseudomonadati</taxon>
        <taxon>Pseudomonadota</taxon>
        <taxon>Betaproteobacteria</taxon>
        <taxon>Neisseriales</taxon>
        <taxon>Chromobacteriaceae</taxon>
        <taxon>Pseudogulbenkiania</taxon>
    </lineage>
</organism>
<dbReference type="PANTHER" id="PTHR43331:SF1">
    <property type="entry name" value="HOMOSERINE DEHYDROGENASE"/>
    <property type="match status" value="1"/>
</dbReference>
<dbReference type="PANTHER" id="PTHR43331">
    <property type="entry name" value="HOMOSERINE DEHYDROGENASE"/>
    <property type="match status" value="1"/>
</dbReference>
<dbReference type="STRING" id="1123014.SAMN02745746_00844"/>
<comment type="similarity">
    <text evidence="3 12">Belongs to the homoserine dehydrogenase family.</text>
</comment>
<feature type="domain" description="Homoserine dehydrogenase catalytic" evidence="13">
    <location>
        <begin position="166"/>
        <end position="344"/>
    </location>
</feature>
<evidence type="ECO:0000256" key="4">
    <source>
        <dbReference type="ARBA" id="ARBA00013213"/>
    </source>
</evidence>
<dbReference type="GO" id="GO:0009088">
    <property type="term" value="P:threonine biosynthetic process"/>
    <property type="evidence" value="ECO:0007669"/>
    <property type="project" value="UniProtKB-UniPathway"/>
</dbReference>
<evidence type="ECO:0000256" key="12">
    <source>
        <dbReference type="RuleBase" id="RU004171"/>
    </source>
</evidence>
<feature type="binding site" evidence="11">
    <location>
        <position position="134"/>
    </location>
    <ligand>
        <name>NADPH</name>
        <dbReference type="ChEBI" id="CHEBI:57783"/>
    </ligand>
</feature>
<name>A0A1Y6BBQ0_9NEIS</name>
<dbReference type="NCBIfam" id="NF004976">
    <property type="entry name" value="PRK06349.1"/>
    <property type="match status" value="1"/>
</dbReference>
<gene>
    <name evidence="15" type="ORF">SAMN02745746_00844</name>
</gene>
<dbReference type="UniPathway" id="UPA00051">
    <property type="reaction ID" value="UER00465"/>
</dbReference>
<dbReference type="SUPFAM" id="SSF51735">
    <property type="entry name" value="NAD(P)-binding Rossmann-fold domains"/>
    <property type="match status" value="1"/>
</dbReference>
<dbReference type="InterPro" id="IPR019811">
    <property type="entry name" value="HDH_CS"/>
</dbReference>
<dbReference type="Gene3D" id="3.40.50.720">
    <property type="entry name" value="NAD(P)-binding Rossmann-like Domain"/>
    <property type="match status" value="1"/>
</dbReference>
<feature type="domain" description="Aspartate/homoserine dehydrogenase NAD-binding" evidence="14">
    <location>
        <begin position="9"/>
        <end position="153"/>
    </location>
</feature>
<reference evidence="16" key="1">
    <citation type="submission" date="2017-04" db="EMBL/GenBank/DDBJ databases">
        <authorList>
            <person name="Varghese N."/>
            <person name="Submissions S."/>
        </authorList>
    </citation>
    <scope>NUCLEOTIDE SEQUENCE [LARGE SCALE GENOMIC DNA]</scope>
    <source>
        <strain evidence="16">DSM 22618</strain>
    </source>
</reference>
<evidence type="ECO:0000256" key="6">
    <source>
        <dbReference type="ARBA" id="ARBA00022605"/>
    </source>
</evidence>
<dbReference type="EC" id="1.1.1.3" evidence="4"/>
<accession>A0A1Y6BBQ0</accession>
<keyword evidence="8" id="KW-0560">Oxidoreductase</keyword>
<feature type="active site" description="Proton donor" evidence="10">
    <location>
        <position position="233"/>
    </location>
</feature>
<dbReference type="NCBIfam" id="NF004912">
    <property type="entry name" value="PRK06270.1"/>
    <property type="match status" value="1"/>
</dbReference>
<keyword evidence="9" id="KW-0486">Methionine biosynthesis</keyword>
<dbReference type="Proteomes" id="UP000192920">
    <property type="component" value="Unassembled WGS sequence"/>
</dbReference>
<evidence type="ECO:0000256" key="9">
    <source>
        <dbReference type="ARBA" id="ARBA00023167"/>
    </source>
</evidence>
<keyword evidence="11" id="KW-0521">NADP</keyword>
<evidence type="ECO:0000256" key="3">
    <source>
        <dbReference type="ARBA" id="ARBA00006753"/>
    </source>
</evidence>
<dbReference type="GO" id="GO:0009086">
    <property type="term" value="P:methionine biosynthetic process"/>
    <property type="evidence" value="ECO:0007669"/>
    <property type="project" value="UniProtKB-KW"/>
</dbReference>
<dbReference type="SUPFAM" id="SSF55347">
    <property type="entry name" value="Glyceraldehyde-3-phosphate dehydrogenase-like, C-terminal domain"/>
    <property type="match status" value="1"/>
</dbReference>